<dbReference type="InterPro" id="IPR054594">
    <property type="entry name" value="Lon_lid"/>
</dbReference>
<dbReference type="GO" id="GO:0043565">
    <property type="term" value="F:sequence-specific DNA binding"/>
    <property type="evidence" value="ECO:0007669"/>
    <property type="project" value="UniProtKB-UniRule"/>
</dbReference>
<evidence type="ECO:0000259" key="16">
    <source>
        <dbReference type="PROSITE" id="PS51786"/>
    </source>
</evidence>
<dbReference type="InterPro" id="IPR027065">
    <property type="entry name" value="Lon_Prtase"/>
</dbReference>
<dbReference type="InterPro" id="IPR046336">
    <property type="entry name" value="Lon_prtase_N_sf"/>
</dbReference>
<dbReference type="InterPro" id="IPR014721">
    <property type="entry name" value="Ribsml_uS5_D2-typ_fold_subgr"/>
</dbReference>
<feature type="binding site" evidence="10 13">
    <location>
        <begin position="352"/>
        <end position="359"/>
    </location>
    <ligand>
        <name>ATP</name>
        <dbReference type="ChEBI" id="CHEBI:30616"/>
    </ligand>
</feature>
<dbReference type="FunFam" id="2.30.130.40:FF:000001">
    <property type="entry name" value="Lon protease"/>
    <property type="match status" value="1"/>
</dbReference>
<comment type="caution">
    <text evidence="18">The sequence shown here is derived from an EMBL/GenBank/DDBJ whole genome shotgun (WGS) entry which is preliminary data.</text>
</comment>
<evidence type="ECO:0000256" key="15">
    <source>
        <dbReference type="SAM" id="MobiDB-lite"/>
    </source>
</evidence>
<dbReference type="InterPro" id="IPR003959">
    <property type="entry name" value="ATPase_AAA_core"/>
</dbReference>
<dbReference type="InterPro" id="IPR003593">
    <property type="entry name" value="AAA+_ATPase"/>
</dbReference>
<keyword evidence="4 10" id="KW-0547">Nucleotide-binding</keyword>
<dbReference type="InterPro" id="IPR008269">
    <property type="entry name" value="Lon_proteolytic"/>
</dbReference>
<comment type="induction">
    <text evidence="10">By heat shock.</text>
</comment>
<dbReference type="FunFam" id="1.20.5.5270:FF:000002">
    <property type="entry name" value="Lon protease homolog"/>
    <property type="match status" value="1"/>
</dbReference>
<evidence type="ECO:0000256" key="7">
    <source>
        <dbReference type="ARBA" id="ARBA00022840"/>
    </source>
</evidence>
<evidence type="ECO:0000256" key="2">
    <source>
        <dbReference type="ARBA" id="ARBA00022490"/>
    </source>
</evidence>
<dbReference type="Pfam" id="PF00004">
    <property type="entry name" value="AAA"/>
    <property type="match status" value="1"/>
</dbReference>
<dbReference type="FunFam" id="1.20.58.1480:FF:000001">
    <property type="entry name" value="Lon protease"/>
    <property type="match status" value="1"/>
</dbReference>
<comment type="subunit">
    <text evidence="10 11">Homohexamer. Organized in a ring with a central cavity.</text>
</comment>
<dbReference type="GO" id="GO:0004176">
    <property type="term" value="F:ATP-dependent peptidase activity"/>
    <property type="evidence" value="ECO:0007669"/>
    <property type="project" value="UniProtKB-UniRule"/>
</dbReference>
<dbReference type="PANTHER" id="PTHR10046">
    <property type="entry name" value="ATP DEPENDENT LON PROTEASE FAMILY MEMBER"/>
    <property type="match status" value="1"/>
</dbReference>
<evidence type="ECO:0000256" key="5">
    <source>
        <dbReference type="ARBA" id="ARBA00022801"/>
    </source>
</evidence>
<dbReference type="PROSITE" id="PS51787">
    <property type="entry name" value="LON_N"/>
    <property type="match status" value="1"/>
</dbReference>
<dbReference type="Pfam" id="PF22667">
    <property type="entry name" value="Lon_lid"/>
    <property type="match status" value="1"/>
</dbReference>
<dbReference type="Gene3D" id="1.20.5.5270">
    <property type="match status" value="1"/>
</dbReference>
<evidence type="ECO:0000256" key="10">
    <source>
        <dbReference type="HAMAP-Rule" id="MF_01973"/>
    </source>
</evidence>
<dbReference type="HAMAP" id="MF_01973">
    <property type="entry name" value="lon_bact"/>
    <property type="match status" value="1"/>
</dbReference>
<dbReference type="InterPro" id="IPR027417">
    <property type="entry name" value="P-loop_NTPase"/>
</dbReference>
<dbReference type="FunFam" id="3.40.50.300:FF:000021">
    <property type="entry name" value="Lon protease homolog"/>
    <property type="match status" value="1"/>
</dbReference>
<evidence type="ECO:0000313" key="19">
    <source>
        <dbReference type="Proteomes" id="UP000032101"/>
    </source>
</evidence>
<dbReference type="SMART" id="SM00464">
    <property type="entry name" value="LON"/>
    <property type="match status" value="1"/>
</dbReference>
<comment type="similarity">
    <text evidence="10 11 14">Belongs to the peptidase S16 family.</text>
</comment>
<dbReference type="SUPFAM" id="SSF88697">
    <property type="entry name" value="PUA domain-like"/>
    <property type="match status" value="1"/>
</dbReference>
<dbReference type="Gene3D" id="3.40.50.300">
    <property type="entry name" value="P-loop containing nucleotide triphosphate hydrolases"/>
    <property type="match status" value="1"/>
</dbReference>
<dbReference type="Gene3D" id="1.20.58.1480">
    <property type="match status" value="1"/>
</dbReference>
<dbReference type="OrthoDB" id="9803599at2"/>
<dbReference type="CDD" id="cd19500">
    <property type="entry name" value="RecA-like_Lon"/>
    <property type="match status" value="1"/>
</dbReference>
<evidence type="ECO:0000313" key="18">
    <source>
        <dbReference type="EMBL" id="KIQ61401.1"/>
    </source>
</evidence>
<feature type="active site" evidence="10 12">
    <location>
        <position position="717"/>
    </location>
</feature>
<evidence type="ECO:0000256" key="13">
    <source>
        <dbReference type="PIRSR" id="PIRSR001174-2"/>
    </source>
</evidence>
<keyword evidence="18" id="KW-0238">DNA-binding</keyword>
<evidence type="ECO:0000256" key="14">
    <source>
        <dbReference type="PROSITE-ProRule" id="PRU01122"/>
    </source>
</evidence>
<evidence type="ECO:0000256" key="4">
    <source>
        <dbReference type="ARBA" id="ARBA00022741"/>
    </source>
</evidence>
<evidence type="ECO:0000256" key="3">
    <source>
        <dbReference type="ARBA" id="ARBA00022670"/>
    </source>
</evidence>
<evidence type="ECO:0000256" key="11">
    <source>
        <dbReference type="PIRNR" id="PIRNR001174"/>
    </source>
</evidence>
<comment type="function">
    <text evidence="10">ATP-dependent serine protease that mediates the selective degradation of mutant and abnormal proteins as well as certain short-lived regulatory proteins. Required for cellular homeostasis and for survival from DNA damage and developmental changes induced by stress. Degrades polypeptides processively to yield small peptide fragments that are 5 to 10 amino acids long. Binds to DNA in a double-stranded, site-specific manner.</text>
</comment>
<dbReference type="GO" id="GO:0016887">
    <property type="term" value="F:ATP hydrolysis activity"/>
    <property type="evidence" value="ECO:0007669"/>
    <property type="project" value="UniProtKB-UniRule"/>
</dbReference>
<dbReference type="AlphaFoldDB" id="A0A0D0NQI7"/>
<evidence type="ECO:0000259" key="17">
    <source>
        <dbReference type="PROSITE" id="PS51787"/>
    </source>
</evidence>
<evidence type="ECO:0000256" key="6">
    <source>
        <dbReference type="ARBA" id="ARBA00022825"/>
    </source>
</evidence>
<dbReference type="EC" id="3.4.21.53" evidence="10 11"/>
<dbReference type="NCBIfam" id="TIGR00763">
    <property type="entry name" value="lon"/>
    <property type="match status" value="1"/>
</dbReference>
<dbReference type="Pfam" id="PF05362">
    <property type="entry name" value="Lon_C"/>
    <property type="match status" value="1"/>
</dbReference>
<dbReference type="PATRIC" id="fig|294.124.peg.59"/>
<sequence length="798" mass="88881">MKTTIELPLLPLRDVVVYPHMVIPLFVGREKSIEALEAAMTGDKQILLLAQRNPADDDPGEDALYRVGTIATVLQLLKLPDGTVKVLVEGEQRGTVERFSEVDGHCRAEVSLIEEVDAPERESEVFVRSLLSQFEQYVQLGKKVPAEVLSSLNSIDEPGRLVDTMAAHMALKIEQKQEILEIIDLSARVEHVLALLDGEIDLLQVEKRIRGRVKKQMERSQREYYLNEQMKAIQKELGDGDEGHNEIEELKKRIDAAGLPKDALAKAQAELNKLKQMSPMSAEATVVRSYIDWLVQVPWKAQSKVRLDLARAEDILDADHYGLEEVKERILEYLAVQKRVKKIRGPVLCLVGPPGVGKTSLAESIAHATNRKFVRMALGGVRDEAEIRGHRRTYIGSMPGRLIQKMTKVGVRNPLFLLDEIDKMGSDMRGDPASALLEVLDPEQNHNFNDHYLEVDYDLSDVMFLCTSNSMNIPPALLDRMEVIRLPGYTEDEKINIAVKYLSPKQIQANGLKKGELEFDEEAIRDIIRYYTREAGVRGLERQIAKVCRKAVKEHALEKRFAVKVTSDLLEHFLGVRKFKYGLAEQQDQIGQVTGLAWTQVGGELLTIEAAVVPGKGQLIKTGSLGDVMVESITAALTVVRSRARSLGIPLDFHEKRDTHIHMPEGATPKDGPSAGVGMCTALVSALTGIPVRADVAMTGEITLRGQVLAIGGLKEKLLAAHRGGIKIVIIPEENVRDLKEIPDNIKQDLQIKPVKWIDEVLQIALQYAPEPLPDVAPEIVAKDEKRESDSKERISTH</sequence>
<dbReference type="GO" id="GO:0034605">
    <property type="term" value="P:cellular response to heat"/>
    <property type="evidence" value="ECO:0007669"/>
    <property type="project" value="UniProtKB-UniRule"/>
</dbReference>
<keyword evidence="5 10" id="KW-0378">Hydrolase</keyword>
<keyword evidence="8 10" id="KW-0346">Stress response</keyword>
<dbReference type="RefSeq" id="WP_042727837.1">
    <property type="nucleotide sequence ID" value="NZ_JXNZ01000002.1"/>
</dbReference>
<feature type="region of interest" description="Disordered" evidence="15">
    <location>
        <begin position="777"/>
        <end position="798"/>
    </location>
</feature>
<gene>
    <name evidence="10" type="primary">lon</name>
    <name evidence="18" type="ORF">RL74_00280</name>
</gene>
<dbReference type="Gene3D" id="1.10.8.60">
    <property type="match status" value="1"/>
</dbReference>
<dbReference type="Gene3D" id="3.30.230.10">
    <property type="match status" value="1"/>
</dbReference>
<dbReference type="MEROPS" id="S16.001"/>
<comment type="catalytic activity">
    <reaction evidence="9 10 11 14">
        <text>Hydrolysis of proteins in presence of ATP.</text>
        <dbReference type="EC" id="3.4.21.53"/>
    </reaction>
</comment>
<dbReference type="InterPro" id="IPR020568">
    <property type="entry name" value="Ribosomal_Su5_D2-typ_SF"/>
</dbReference>
<reference evidence="18 19" key="1">
    <citation type="submission" date="2015-01" db="EMBL/GenBank/DDBJ databases">
        <title>Draft Genome Sequence of the Biocontrol and Plant Growth-Promoting Rhizobacteria (PGPR) Pseudomonas fluorescens UM270.</title>
        <authorList>
            <person name="Hernandez-Salmeron J.E."/>
            <person name="Santoyo G."/>
            <person name="Moreno-Hagelsieb G."/>
            <person name="Hernandez-Leon R."/>
        </authorList>
    </citation>
    <scope>NUCLEOTIDE SEQUENCE [LARGE SCALE GENOMIC DNA]</scope>
    <source>
        <strain evidence="18 19">UM270</strain>
    </source>
</reference>
<proteinExistence type="evidence at transcript level"/>
<dbReference type="GO" id="GO:0006515">
    <property type="term" value="P:protein quality control for misfolded or incompletely synthesized proteins"/>
    <property type="evidence" value="ECO:0007669"/>
    <property type="project" value="UniProtKB-UniRule"/>
</dbReference>
<dbReference type="FunFam" id="3.30.230.10:FF:000010">
    <property type="entry name" value="Lon protease"/>
    <property type="match status" value="1"/>
</dbReference>
<dbReference type="GO" id="GO:0004252">
    <property type="term" value="F:serine-type endopeptidase activity"/>
    <property type="evidence" value="ECO:0007669"/>
    <property type="project" value="UniProtKB-UniRule"/>
</dbReference>
<dbReference type="InterPro" id="IPR027543">
    <property type="entry name" value="Lon_bac"/>
</dbReference>
<keyword evidence="7 10" id="KW-0067">ATP-binding</keyword>
<dbReference type="GO" id="GO:0005737">
    <property type="term" value="C:cytoplasm"/>
    <property type="evidence" value="ECO:0007669"/>
    <property type="project" value="UniProtKB-SubCell"/>
</dbReference>
<dbReference type="InterPro" id="IPR004815">
    <property type="entry name" value="Lon_bac/euk-typ"/>
</dbReference>
<dbReference type="Pfam" id="PF02190">
    <property type="entry name" value="LON_substr_bdg"/>
    <property type="match status" value="1"/>
</dbReference>
<feature type="domain" description="Lon proteolytic" evidence="16">
    <location>
        <begin position="587"/>
        <end position="768"/>
    </location>
</feature>
<dbReference type="Proteomes" id="UP000032101">
    <property type="component" value="Unassembled WGS sequence"/>
</dbReference>
<dbReference type="InterPro" id="IPR015947">
    <property type="entry name" value="PUA-like_sf"/>
</dbReference>
<protein>
    <recommendedName>
        <fullName evidence="10 11">Lon protease</fullName>
        <ecNumber evidence="10 11">3.4.21.53</ecNumber>
    </recommendedName>
    <alternativeName>
        <fullName evidence="10">ATP-dependent protease La</fullName>
    </alternativeName>
</protein>
<accession>A0A0D0NQI7</accession>
<dbReference type="InterPro" id="IPR003111">
    <property type="entry name" value="Lon_prtase_N"/>
</dbReference>
<evidence type="ECO:0000256" key="12">
    <source>
        <dbReference type="PIRSR" id="PIRSR001174-1"/>
    </source>
</evidence>
<feature type="domain" description="Lon N-terminal" evidence="17">
    <location>
        <begin position="7"/>
        <end position="200"/>
    </location>
</feature>
<dbReference type="SMART" id="SM00382">
    <property type="entry name" value="AAA"/>
    <property type="match status" value="1"/>
</dbReference>
<keyword evidence="2 10" id="KW-0963">Cytoplasm</keyword>
<name>A0A0D0NQI7_PSEFL</name>
<organism evidence="18 19">
    <name type="scientific">Pseudomonas fluorescens</name>
    <dbReference type="NCBI Taxonomy" id="294"/>
    <lineage>
        <taxon>Bacteria</taxon>
        <taxon>Pseudomonadati</taxon>
        <taxon>Pseudomonadota</taxon>
        <taxon>Gammaproteobacteria</taxon>
        <taxon>Pseudomonadales</taxon>
        <taxon>Pseudomonadaceae</taxon>
        <taxon>Pseudomonas</taxon>
    </lineage>
</organism>
<keyword evidence="3 10" id="KW-0645">Protease</keyword>
<keyword evidence="6 10" id="KW-0720">Serine protease</keyword>
<feature type="active site" evidence="10 12">
    <location>
        <position position="674"/>
    </location>
</feature>
<dbReference type="NCBIfam" id="NF008053">
    <property type="entry name" value="PRK10787.1"/>
    <property type="match status" value="1"/>
</dbReference>
<dbReference type="Gene3D" id="2.30.130.40">
    <property type="entry name" value="LON domain-like"/>
    <property type="match status" value="1"/>
</dbReference>
<dbReference type="EMBL" id="JXNZ01000002">
    <property type="protein sequence ID" value="KIQ61401.1"/>
    <property type="molecule type" value="Genomic_DNA"/>
</dbReference>
<feature type="compositionally biased region" description="Basic and acidic residues" evidence="15">
    <location>
        <begin position="781"/>
        <end position="798"/>
    </location>
</feature>
<evidence type="ECO:0000256" key="1">
    <source>
        <dbReference type="ARBA" id="ARBA00004496"/>
    </source>
</evidence>
<dbReference type="SUPFAM" id="SSF54211">
    <property type="entry name" value="Ribosomal protein S5 domain 2-like"/>
    <property type="match status" value="1"/>
</dbReference>
<dbReference type="GO" id="GO:0005524">
    <property type="term" value="F:ATP binding"/>
    <property type="evidence" value="ECO:0007669"/>
    <property type="project" value="UniProtKB-UniRule"/>
</dbReference>
<evidence type="ECO:0000256" key="9">
    <source>
        <dbReference type="ARBA" id="ARBA00050665"/>
    </source>
</evidence>
<dbReference type="PROSITE" id="PS51786">
    <property type="entry name" value="LON_PROTEOLYTIC"/>
    <property type="match status" value="1"/>
</dbReference>
<evidence type="ECO:0000256" key="8">
    <source>
        <dbReference type="ARBA" id="ARBA00023016"/>
    </source>
</evidence>
<comment type="subcellular location">
    <subcellularLocation>
        <location evidence="1 10 11">Cytoplasm</location>
    </subcellularLocation>
</comment>
<dbReference type="PIRSF" id="PIRSF001174">
    <property type="entry name" value="Lon_proteas"/>
    <property type="match status" value="1"/>
</dbReference>
<dbReference type="SUPFAM" id="SSF52540">
    <property type="entry name" value="P-loop containing nucleoside triphosphate hydrolases"/>
    <property type="match status" value="1"/>
</dbReference>
<dbReference type="PRINTS" id="PR00830">
    <property type="entry name" value="ENDOLAPTASE"/>
</dbReference>